<keyword evidence="1 2" id="KW-0238">DNA-binding</keyword>
<feature type="domain" description="HTH tetR-type" evidence="3">
    <location>
        <begin position="37"/>
        <end position="96"/>
    </location>
</feature>
<dbReference type="Pfam" id="PF00440">
    <property type="entry name" value="TetR_N"/>
    <property type="match status" value="1"/>
</dbReference>
<dbReference type="PROSITE" id="PS50977">
    <property type="entry name" value="HTH_TETR_2"/>
    <property type="match status" value="1"/>
</dbReference>
<dbReference type="Proteomes" id="UP000001623">
    <property type="component" value="Chromosome"/>
</dbReference>
<dbReference type="GO" id="GO:0003700">
    <property type="term" value="F:DNA-binding transcription factor activity"/>
    <property type="evidence" value="ECO:0007669"/>
    <property type="project" value="TreeGrafter"/>
</dbReference>
<dbReference type="InterPro" id="IPR050109">
    <property type="entry name" value="HTH-type_TetR-like_transc_reg"/>
</dbReference>
<evidence type="ECO:0000256" key="2">
    <source>
        <dbReference type="PROSITE-ProRule" id="PRU00335"/>
    </source>
</evidence>
<dbReference type="InterPro" id="IPR039536">
    <property type="entry name" value="TetR_C_Proteobacteria"/>
</dbReference>
<dbReference type="InterPro" id="IPR001647">
    <property type="entry name" value="HTH_TetR"/>
</dbReference>
<dbReference type="Pfam" id="PF14246">
    <property type="entry name" value="TetR_C_7"/>
    <property type="match status" value="1"/>
</dbReference>
<evidence type="ECO:0000256" key="1">
    <source>
        <dbReference type="ARBA" id="ARBA00023125"/>
    </source>
</evidence>
<dbReference type="KEGG" id="mop:Mesop_3654"/>
<dbReference type="PANTHER" id="PTHR30055">
    <property type="entry name" value="HTH-TYPE TRANSCRIPTIONAL REGULATOR RUTR"/>
    <property type="match status" value="1"/>
</dbReference>
<dbReference type="PRINTS" id="PR00455">
    <property type="entry name" value="HTHTETR"/>
</dbReference>
<dbReference type="EMBL" id="CP002279">
    <property type="protein sequence ID" value="AEH88096.1"/>
    <property type="molecule type" value="Genomic_DNA"/>
</dbReference>
<feature type="DNA-binding region" description="H-T-H motif" evidence="2">
    <location>
        <begin position="59"/>
        <end position="78"/>
    </location>
</feature>
<reference evidence="4 5" key="1">
    <citation type="submission" date="2010-10" db="EMBL/GenBank/DDBJ databases">
        <title>Complete sequence of Mesorhizobium opportunistum WSM2075.</title>
        <authorList>
            <consortium name="US DOE Joint Genome Institute"/>
            <person name="Lucas S."/>
            <person name="Copeland A."/>
            <person name="Lapidus A."/>
            <person name="Cheng J.-F."/>
            <person name="Bruce D."/>
            <person name="Goodwin L."/>
            <person name="Pitluck S."/>
            <person name="Chertkov O."/>
            <person name="Misra M."/>
            <person name="Detter J.C."/>
            <person name="Han C."/>
            <person name="Tapia R."/>
            <person name="Land M."/>
            <person name="Hauser L."/>
            <person name="Kyrpides N."/>
            <person name="Ovchinnikova G."/>
            <person name="Mavrommatis K.M."/>
            <person name="Tiwari R.P."/>
            <person name="Howieson J.G."/>
            <person name="O'Hara G.W."/>
            <person name="Nandasena K.G."/>
            <person name="Woyke T."/>
        </authorList>
    </citation>
    <scope>NUCLEOTIDE SEQUENCE [LARGE SCALE GENOMIC DNA]</scope>
    <source>
        <strain evidence="5">LMG 24607 / HAMBI 3007 / WSM2075</strain>
    </source>
</reference>
<organism evidence="4 5">
    <name type="scientific">Mesorhizobium opportunistum (strain LMG 24607 / HAMBI 3007 / WSM2075)</name>
    <dbReference type="NCBI Taxonomy" id="536019"/>
    <lineage>
        <taxon>Bacteria</taxon>
        <taxon>Pseudomonadati</taxon>
        <taxon>Pseudomonadota</taxon>
        <taxon>Alphaproteobacteria</taxon>
        <taxon>Hyphomicrobiales</taxon>
        <taxon>Phyllobacteriaceae</taxon>
        <taxon>Mesorhizobium</taxon>
    </lineage>
</organism>
<evidence type="ECO:0000313" key="4">
    <source>
        <dbReference type="EMBL" id="AEH88096.1"/>
    </source>
</evidence>
<name>F7YH74_MESOW</name>
<dbReference type="AlphaFoldDB" id="F7YH74"/>
<protein>
    <submittedName>
        <fullName evidence="4">Transcriptional regulator, TetR family</fullName>
    </submittedName>
</protein>
<dbReference type="eggNOG" id="COG1309">
    <property type="taxonomic scope" value="Bacteria"/>
</dbReference>
<sequence length="241" mass="26050">MPNRNVRYGCRIGDQPCRLGMIVLLANADIDTSETLTERQKAVLDAALRLLVEEGDQLTMTAVARRASCSKETLYKWFGDRDGLLTATVQWQASKVRVAPVDGRGLDLTSLAASLERFASDWLKVISSDTSIALNRVAVSHAGSGKDNLGAVVLDNGRFALAKRLKPVLEAGRQAGLLDFADAETAFRTFFGLVARDVQIRLLLGDRLELTEATIGGDAVRATQQFLALFGAKPGREASDS</sequence>
<evidence type="ECO:0000313" key="5">
    <source>
        <dbReference type="Proteomes" id="UP000001623"/>
    </source>
</evidence>
<dbReference type="GO" id="GO:0000976">
    <property type="term" value="F:transcription cis-regulatory region binding"/>
    <property type="evidence" value="ECO:0007669"/>
    <property type="project" value="TreeGrafter"/>
</dbReference>
<dbReference type="HOGENOM" id="CLU_069356_27_0_5"/>
<gene>
    <name evidence="4" type="ordered locus">Mesop_3654</name>
</gene>
<dbReference type="Gene3D" id="1.10.10.60">
    <property type="entry name" value="Homeodomain-like"/>
    <property type="match status" value="1"/>
</dbReference>
<dbReference type="STRING" id="536019.Mesop_3654"/>
<dbReference type="Gene3D" id="1.10.357.10">
    <property type="entry name" value="Tetracycline Repressor, domain 2"/>
    <property type="match status" value="1"/>
</dbReference>
<evidence type="ECO:0000259" key="3">
    <source>
        <dbReference type="PROSITE" id="PS50977"/>
    </source>
</evidence>
<proteinExistence type="predicted"/>
<dbReference type="PANTHER" id="PTHR30055:SF146">
    <property type="entry name" value="HTH-TYPE TRANSCRIPTIONAL DUAL REGULATOR CECR"/>
    <property type="match status" value="1"/>
</dbReference>
<dbReference type="SUPFAM" id="SSF46689">
    <property type="entry name" value="Homeodomain-like"/>
    <property type="match status" value="1"/>
</dbReference>
<accession>F7YH74</accession>
<dbReference type="InterPro" id="IPR009057">
    <property type="entry name" value="Homeodomain-like_sf"/>
</dbReference>